<dbReference type="Proteomes" id="UP000754226">
    <property type="component" value="Unassembled WGS sequence"/>
</dbReference>
<dbReference type="SUPFAM" id="SSF53474">
    <property type="entry name" value="alpha/beta-Hydrolases"/>
    <property type="match status" value="1"/>
</dbReference>
<comment type="caution">
    <text evidence="1">The sequence shown here is derived from an EMBL/GenBank/DDBJ whole genome shotgun (WGS) entry which is preliminary data.</text>
</comment>
<dbReference type="AlphaFoldDB" id="A0A943EI46"/>
<dbReference type="EMBL" id="JAGZCZ010000015">
    <property type="protein sequence ID" value="MBS5520584.1"/>
    <property type="molecule type" value="Genomic_DNA"/>
</dbReference>
<evidence type="ECO:0000313" key="2">
    <source>
        <dbReference type="Proteomes" id="UP000754226"/>
    </source>
</evidence>
<organism evidence="1 2">
    <name type="scientific">Acidaminococcus intestini</name>
    <dbReference type="NCBI Taxonomy" id="187327"/>
    <lineage>
        <taxon>Bacteria</taxon>
        <taxon>Bacillati</taxon>
        <taxon>Bacillota</taxon>
        <taxon>Negativicutes</taxon>
        <taxon>Acidaminococcales</taxon>
        <taxon>Acidaminococcaceae</taxon>
        <taxon>Acidaminococcus</taxon>
    </lineage>
</organism>
<gene>
    <name evidence="1" type="ORF">KHX13_09805</name>
</gene>
<protein>
    <submittedName>
        <fullName evidence="1">Alpha/beta hydrolase</fullName>
    </submittedName>
</protein>
<evidence type="ECO:0000313" key="1">
    <source>
        <dbReference type="EMBL" id="MBS5520584.1"/>
    </source>
</evidence>
<accession>A0A943EI46</accession>
<proteinExistence type="predicted"/>
<keyword evidence="1" id="KW-0378">Hydrolase</keyword>
<dbReference type="InterPro" id="IPR029058">
    <property type="entry name" value="AB_hydrolase_fold"/>
</dbReference>
<sequence length="255" mass="29049">MIEKKLQINEEGCSIRCRFFCHDSRKNERSFKRAAIVTHGFGSSKDTAGITNFAQHLTSKYKDDAVIAFDFSCHGEDARKKLLMDECLKYLAIVTDYVKKTLGAEKVYNYSTSFGAYVTLRFLLSKGNPFSRIALRAPAVTIAESMNRYLTEADRSALKKGKEIQVGFDRKMKIDQAFLDDLKTHDVRKSEFFDFADDLIILHGTKDEMIPFEEAKTFAENNVITFIPVEGANHPFQNPKQMALAIHEIVEFFGE</sequence>
<dbReference type="Gene3D" id="3.40.50.1820">
    <property type="entry name" value="alpha/beta hydrolase"/>
    <property type="match status" value="1"/>
</dbReference>
<dbReference type="GO" id="GO:0016787">
    <property type="term" value="F:hydrolase activity"/>
    <property type="evidence" value="ECO:0007669"/>
    <property type="project" value="UniProtKB-KW"/>
</dbReference>
<reference evidence="1" key="1">
    <citation type="submission" date="2021-02" db="EMBL/GenBank/DDBJ databases">
        <title>Infant gut strain persistence is associated with maternal origin, phylogeny, and functional potential including surface adhesion and iron acquisition.</title>
        <authorList>
            <person name="Lou Y.C."/>
        </authorList>
    </citation>
    <scope>NUCLEOTIDE SEQUENCE</scope>
    <source>
        <strain evidence="1">L3_106_000M1_dasL3_106_000M1_concoct_15</strain>
    </source>
</reference>
<name>A0A943EI46_9FIRM</name>